<sequence length="74" mass="8110">MIVFADFNSFDSDGFIRLHYPKTEAQLKAANIAMREGLELTVSDGDITADVVVCAPGPEGIWRGKIVGEMHDRS</sequence>
<dbReference type="Proteomes" id="UP001165498">
    <property type="component" value="Unassembled WGS sequence"/>
</dbReference>
<protein>
    <submittedName>
        <fullName evidence="1">Uncharacterized protein</fullName>
    </submittedName>
</protein>
<dbReference type="RefSeq" id="WP_255915027.1">
    <property type="nucleotide sequence ID" value="NZ_JANFQO010000012.1"/>
</dbReference>
<gene>
    <name evidence="1" type="ORF">NM961_14035</name>
</gene>
<organism evidence="1 2">
    <name type="scientific">Tahibacter harae</name>
    <dbReference type="NCBI Taxonomy" id="2963937"/>
    <lineage>
        <taxon>Bacteria</taxon>
        <taxon>Pseudomonadati</taxon>
        <taxon>Pseudomonadota</taxon>
        <taxon>Gammaproteobacteria</taxon>
        <taxon>Lysobacterales</taxon>
        <taxon>Rhodanobacteraceae</taxon>
        <taxon>Tahibacter</taxon>
    </lineage>
</organism>
<dbReference type="EMBL" id="JANFQO010000012">
    <property type="protein sequence ID" value="MCQ4165837.1"/>
    <property type="molecule type" value="Genomic_DNA"/>
</dbReference>
<reference evidence="1" key="1">
    <citation type="submission" date="2022-07" db="EMBL/GenBank/DDBJ databases">
        <title>Tahibacter sp., a new gammaproteobacterium isolated from the silt sample collected at pig farm.</title>
        <authorList>
            <person name="Chen H."/>
        </authorList>
    </citation>
    <scope>NUCLEOTIDE SEQUENCE</scope>
    <source>
        <strain evidence="1">P2K</strain>
    </source>
</reference>
<evidence type="ECO:0000313" key="2">
    <source>
        <dbReference type="Proteomes" id="UP001165498"/>
    </source>
</evidence>
<evidence type="ECO:0000313" key="1">
    <source>
        <dbReference type="EMBL" id="MCQ4165837.1"/>
    </source>
</evidence>
<name>A0ABT1QU90_9GAMM</name>
<proteinExistence type="predicted"/>
<comment type="caution">
    <text evidence="1">The sequence shown here is derived from an EMBL/GenBank/DDBJ whole genome shotgun (WGS) entry which is preliminary data.</text>
</comment>
<accession>A0ABT1QU90</accession>
<keyword evidence="2" id="KW-1185">Reference proteome</keyword>